<comment type="caution">
    <text evidence="1">The sequence shown here is derived from an EMBL/GenBank/DDBJ whole genome shotgun (WGS) entry which is preliminary data.</text>
</comment>
<organism evidence="1 2">
    <name type="scientific">Smallanthus sonchifolius</name>
    <dbReference type="NCBI Taxonomy" id="185202"/>
    <lineage>
        <taxon>Eukaryota</taxon>
        <taxon>Viridiplantae</taxon>
        <taxon>Streptophyta</taxon>
        <taxon>Embryophyta</taxon>
        <taxon>Tracheophyta</taxon>
        <taxon>Spermatophyta</taxon>
        <taxon>Magnoliopsida</taxon>
        <taxon>eudicotyledons</taxon>
        <taxon>Gunneridae</taxon>
        <taxon>Pentapetalae</taxon>
        <taxon>asterids</taxon>
        <taxon>campanulids</taxon>
        <taxon>Asterales</taxon>
        <taxon>Asteraceae</taxon>
        <taxon>Asteroideae</taxon>
        <taxon>Heliantheae alliance</taxon>
        <taxon>Millerieae</taxon>
        <taxon>Smallanthus</taxon>
    </lineage>
</organism>
<evidence type="ECO:0000313" key="1">
    <source>
        <dbReference type="EMBL" id="KAI3742115.1"/>
    </source>
</evidence>
<proteinExistence type="predicted"/>
<protein>
    <submittedName>
        <fullName evidence="1">Uncharacterized protein</fullName>
    </submittedName>
</protein>
<sequence>MDSELSNEMIMEITSRTSLKTLDIMRCASKELNALTYESYLFDLYKKRNKIVSGFLIQHMKRGWMYIKEFAPSPESTCLDLGFLPYNSRIIATSEQGIMVFQNRDYMDFTFKDLYHVCKPATKQVLVLPNPEGKYTARKFAIVVMSLKPLHYKIIRFCDHPAMKRWGKLYTTYRCDVFDSMAWEWRSLKHVKLPYGVFLTNPQPITKSGSIYMLLTNNDILKFDAYSETWKVFSSPIPYDQFDTLRPLVELVKYGGRLGLACKPPNSNGRWEIWVLTTAQMWEKIYVCKRKEGSWESLKSLYDSDTSVMVDRDTLLFYRFRQEGSNISKVALKDIPYQIFSFRSDLEPIDLS</sequence>
<reference evidence="2" key="1">
    <citation type="journal article" date="2022" name="Mol. Ecol. Resour.">
        <title>The genomes of chicory, endive, great burdock and yacon provide insights into Asteraceae palaeo-polyploidization history and plant inulin production.</title>
        <authorList>
            <person name="Fan W."/>
            <person name="Wang S."/>
            <person name="Wang H."/>
            <person name="Wang A."/>
            <person name="Jiang F."/>
            <person name="Liu H."/>
            <person name="Zhao H."/>
            <person name="Xu D."/>
            <person name="Zhang Y."/>
        </authorList>
    </citation>
    <scope>NUCLEOTIDE SEQUENCE [LARGE SCALE GENOMIC DNA]</scope>
    <source>
        <strain evidence="2">cv. Yunnan</strain>
    </source>
</reference>
<evidence type="ECO:0000313" key="2">
    <source>
        <dbReference type="Proteomes" id="UP001056120"/>
    </source>
</evidence>
<name>A0ACB9D6P7_9ASTR</name>
<dbReference type="EMBL" id="CM042037">
    <property type="protein sequence ID" value="KAI3742115.1"/>
    <property type="molecule type" value="Genomic_DNA"/>
</dbReference>
<keyword evidence="2" id="KW-1185">Reference proteome</keyword>
<accession>A0ACB9D6P7</accession>
<dbReference type="Proteomes" id="UP001056120">
    <property type="component" value="Linkage Group LG20"/>
</dbReference>
<reference evidence="1 2" key="2">
    <citation type="journal article" date="2022" name="Mol. Ecol. Resour.">
        <title>The genomes of chicory, endive, great burdock and yacon provide insights into Asteraceae paleo-polyploidization history and plant inulin production.</title>
        <authorList>
            <person name="Fan W."/>
            <person name="Wang S."/>
            <person name="Wang H."/>
            <person name="Wang A."/>
            <person name="Jiang F."/>
            <person name="Liu H."/>
            <person name="Zhao H."/>
            <person name="Xu D."/>
            <person name="Zhang Y."/>
        </authorList>
    </citation>
    <scope>NUCLEOTIDE SEQUENCE [LARGE SCALE GENOMIC DNA]</scope>
    <source>
        <strain evidence="2">cv. Yunnan</strain>
        <tissue evidence="1">Leaves</tissue>
    </source>
</reference>
<gene>
    <name evidence="1" type="ORF">L1987_59795</name>
</gene>